<accession>A0A4U5Q906</accession>
<organism evidence="2">
    <name type="scientific">Populus alba</name>
    <name type="common">White poplar</name>
    <dbReference type="NCBI Taxonomy" id="43335"/>
    <lineage>
        <taxon>Eukaryota</taxon>
        <taxon>Viridiplantae</taxon>
        <taxon>Streptophyta</taxon>
        <taxon>Embryophyta</taxon>
        <taxon>Tracheophyta</taxon>
        <taxon>Spermatophyta</taxon>
        <taxon>Magnoliopsida</taxon>
        <taxon>eudicotyledons</taxon>
        <taxon>Gunneridae</taxon>
        <taxon>Pentapetalae</taxon>
        <taxon>rosids</taxon>
        <taxon>fabids</taxon>
        <taxon>Malpighiales</taxon>
        <taxon>Salicaceae</taxon>
        <taxon>Saliceae</taxon>
        <taxon>Populus</taxon>
    </lineage>
</organism>
<dbReference type="EMBL" id="RCHU01000338">
    <property type="protein sequence ID" value="TKS06820.1"/>
    <property type="molecule type" value="Genomic_DNA"/>
</dbReference>
<feature type="compositionally biased region" description="Polar residues" evidence="1">
    <location>
        <begin position="14"/>
        <end position="30"/>
    </location>
</feature>
<reference evidence="2" key="1">
    <citation type="submission" date="2018-10" db="EMBL/GenBank/DDBJ databases">
        <title>Population genomic analysis revealed the cold adaptation of white poplar.</title>
        <authorList>
            <person name="Liu Y.-J."/>
        </authorList>
    </citation>
    <scope>NUCLEOTIDE SEQUENCE [LARGE SCALE GENOMIC DNA]</scope>
    <source>
        <strain evidence="2">PAL-ZL1</strain>
    </source>
</reference>
<protein>
    <submittedName>
        <fullName evidence="2">Uncharacterized protein</fullName>
    </submittedName>
</protein>
<sequence>MKVVNSVGAGKGQIYSTSPRPLSSNPTADSNSKHYKTVPSHYGSNQQRPWHALGRDCASPASPFKLKSQVADKAKTSFRRRDTRQDSRLPTTYLVLCRVDVGTDGRGPLQGYFVGFSGELRRADHWGATWVTTGYHAAPSELLLLLLPLFYPVGASNLQDKKERCRLDAFLVFFETGRRGWMPSTIGMLPGNERIN</sequence>
<gene>
    <name evidence="2" type="ORF">D5086_0000120170</name>
</gene>
<proteinExistence type="predicted"/>
<feature type="region of interest" description="Disordered" evidence="1">
    <location>
        <begin position="1"/>
        <end position="49"/>
    </location>
</feature>
<evidence type="ECO:0000313" key="2">
    <source>
        <dbReference type="EMBL" id="TKS06820.1"/>
    </source>
</evidence>
<evidence type="ECO:0000256" key="1">
    <source>
        <dbReference type="SAM" id="MobiDB-lite"/>
    </source>
</evidence>
<name>A0A4U5Q906_POPAL</name>
<comment type="caution">
    <text evidence="2">The sequence shown here is derived from an EMBL/GenBank/DDBJ whole genome shotgun (WGS) entry which is preliminary data.</text>
</comment>
<dbReference type="AlphaFoldDB" id="A0A4U5Q906"/>